<dbReference type="AlphaFoldDB" id="A0AAV7QDP4"/>
<reference evidence="1" key="1">
    <citation type="journal article" date="2022" name="bioRxiv">
        <title>Sequencing and chromosome-scale assembly of the giantPleurodeles waltlgenome.</title>
        <authorList>
            <person name="Brown T."/>
            <person name="Elewa A."/>
            <person name="Iarovenko S."/>
            <person name="Subramanian E."/>
            <person name="Araus A.J."/>
            <person name="Petzold A."/>
            <person name="Susuki M."/>
            <person name="Suzuki K.-i.T."/>
            <person name="Hayashi T."/>
            <person name="Toyoda A."/>
            <person name="Oliveira C."/>
            <person name="Osipova E."/>
            <person name="Leigh N.D."/>
            <person name="Simon A."/>
            <person name="Yun M.H."/>
        </authorList>
    </citation>
    <scope>NUCLEOTIDE SEQUENCE</scope>
    <source>
        <strain evidence="1">20211129_DDA</strain>
        <tissue evidence="1">Liver</tissue>
    </source>
</reference>
<comment type="caution">
    <text evidence="1">The sequence shown here is derived from an EMBL/GenBank/DDBJ whole genome shotgun (WGS) entry which is preliminary data.</text>
</comment>
<name>A0AAV7QDP4_PLEWA</name>
<evidence type="ECO:0000313" key="1">
    <source>
        <dbReference type="EMBL" id="KAJ1138696.1"/>
    </source>
</evidence>
<dbReference type="Proteomes" id="UP001066276">
    <property type="component" value="Chromosome 6"/>
</dbReference>
<sequence length="94" mass="10259">MPMPLWKLHSKRVSSYFPLAGSGVLASQRSGDMALTEEDLLSSLRTFMVALREELMADFKSALEALQSDVTSRMTCLQADVDSVGTFGERGLTA</sequence>
<accession>A0AAV7QDP4</accession>
<protein>
    <submittedName>
        <fullName evidence="1">Uncharacterized protein</fullName>
    </submittedName>
</protein>
<evidence type="ECO:0000313" key="2">
    <source>
        <dbReference type="Proteomes" id="UP001066276"/>
    </source>
</evidence>
<organism evidence="1 2">
    <name type="scientific">Pleurodeles waltl</name>
    <name type="common">Iberian ribbed newt</name>
    <dbReference type="NCBI Taxonomy" id="8319"/>
    <lineage>
        <taxon>Eukaryota</taxon>
        <taxon>Metazoa</taxon>
        <taxon>Chordata</taxon>
        <taxon>Craniata</taxon>
        <taxon>Vertebrata</taxon>
        <taxon>Euteleostomi</taxon>
        <taxon>Amphibia</taxon>
        <taxon>Batrachia</taxon>
        <taxon>Caudata</taxon>
        <taxon>Salamandroidea</taxon>
        <taxon>Salamandridae</taxon>
        <taxon>Pleurodelinae</taxon>
        <taxon>Pleurodeles</taxon>
    </lineage>
</organism>
<proteinExistence type="predicted"/>
<dbReference type="EMBL" id="JANPWB010000010">
    <property type="protein sequence ID" value="KAJ1138696.1"/>
    <property type="molecule type" value="Genomic_DNA"/>
</dbReference>
<gene>
    <name evidence="1" type="ORF">NDU88_005077</name>
</gene>
<keyword evidence="2" id="KW-1185">Reference proteome</keyword>